<evidence type="ECO:0000313" key="1">
    <source>
        <dbReference type="EMBL" id="KIU21999.1"/>
    </source>
</evidence>
<evidence type="ECO:0000313" key="2">
    <source>
        <dbReference type="Proteomes" id="UP000032287"/>
    </source>
</evidence>
<comment type="caution">
    <text evidence="1">The sequence shown here is derived from an EMBL/GenBank/DDBJ whole genome shotgun (WGS) entry which is preliminary data.</text>
</comment>
<sequence>MSDNYKEANYTMEKLNDLASDAEIAEALGVKVQSTKGLIRRHTERLLLFGNLYVKNESSASGQTIKTYLLNELQQHFIFSIARPLNRNGEEIAKANKVVEIGCENSNTNKVIVNKLGKGTINA</sequence>
<dbReference type="Proteomes" id="UP000032287">
    <property type="component" value="Unassembled WGS sequence"/>
</dbReference>
<dbReference type="EMBL" id="JWHU01000005">
    <property type="protein sequence ID" value="KIU21999.1"/>
    <property type="molecule type" value="Genomic_DNA"/>
</dbReference>
<gene>
    <name evidence="1" type="ORF">QX99_00378</name>
</gene>
<dbReference type="AlphaFoldDB" id="A0A0D1KAK5"/>
<name>A0A0D1KAK5_9LACO</name>
<organism evidence="1 2">
    <name type="scientific">Weissella cibaria</name>
    <dbReference type="NCBI Taxonomy" id="137591"/>
    <lineage>
        <taxon>Bacteria</taxon>
        <taxon>Bacillati</taxon>
        <taxon>Bacillota</taxon>
        <taxon>Bacilli</taxon>
        <taxon>Lactobacillales</taxon>
        <taxon>Lactobacillaceae</taxon>
        <taxon>Weissella</taxon>
    </lineage>
</organism>
<protein>
    <submittedName>
        <fullName evidence="1">Uncharacterized protein</fullName>
    </submittedName>
</protein>
<dbReference type="PATRIC" id="fig|137591.25.peg.366"/>
<accession>A0A0D1KAK5</accession>
<reference evidence="1 2" key="1">
    <citation type="journal article" date="2015" name="Microbiology (Mosc.)">
        <title>Genomics of the Weissella cibaria species with an examination of its metabolic traits.</title>
        <authorList>
            <person name="Lynch K.M."/>
            <person name="Lucid A."/>
            <person name="Arendt E.K."/>
            <person name="Sleator R.D."/>
            <person name="Lucey B."/>
            <person name="Coffey A."/>
        </authorList>
    </citation>
    <scope>NUCLEOTIDE SEQUENCE [LARGE SCALE GENOMIC DNA]</scope>
    <source>
        <strain evidence="1 2">MG1</strain>
    </source>
</reference>
<proteinExistence type="predicted"/>
<keyword evidence="2" id="KW-1185">Reference proteome</keyword>